<dbReference type="EMBL" id="JAIZAY010000002">
    <property type="protein sequence ID" value="KAJ8047421.1"/>
    <property type="molecule type" value="Genomic_DNA"/>
</dbReference>
<evidence type="ECO:0000313" key="17">
    <source>
        <dbReference type="EMBL" id="KAJ8047421.1"/>
    </source>
</evidence>
<comment type="subcellular location">
    <subcellularLocation>
        <location evidence="1">Cytoplasm</location>
        <location evidence="1">Cytoplasmic ribonucleoprotein granule</location>
    </subcellularLocation>
</comment>
<feature type="domain" description="DNA2/NAM7 helicase helicase" evidence="13">
    <location>
        <begin position="816"/>
        <end position="889"/>
    </location>
</feature>
<feature type="region of interest" description="Disordered" evidence="12">
    <location>
        <begin position="1169"/>
        <end position="1218"/>
    </location>
</feature>
<evidence type="ECO:0000256" key="11">
    <source>
        <dbReference type="ARBA" id="ARBA00047984"/>
    </source>
</evidence>
<dbReference type="CDD" id="cd18078">
    <property type="entry name" value="DEXXQc_Mov10L1"/>
    <property type="match status" value="1"/>
</dbReference>
<evidence type="ECO:0000256" key="5">
    <source>
        <dbReference type="ARBA" id="ARBA00022741"/>
    </source>
</evidence>
<feature type="region of interest" description="Disordered" evidence="12">
    <location>
        <begin position="1398"/>
        <end position="1478"/>
    </location>
</feature>
<feature type="domain" description="Helicase MOV-10-like beta-barrel" evidence="15">
    <location>
        <begin position="514"/>
        <end position="594"/>
    </location>
</feature>
<keyword evidence="4" id="KW-0963">Cytoplasm</keyword>
<keyword evidence="9" id="KW-0694">RNA-binding</keyword>
<evidence type="ECO:0000256" key="10">
    <source>
        <dbReference type="ARBA" id="ARBA00023158"/>
    </source>
</evidence>
<dbReference type="Pfam" id="PF21634">
    <property type="entry name" value="MOV-10_beta-barrel"/>
    <property type="match status" value="1"/>
</dbReference>
<dbReference type="PANTHER" id="PTHR45418">
    <property type="entry name" value="CANCER/TESTIS ANTIGEN 55"/>
    <property type="match status" value="1"/>
</dbReference>
<evidence type="ECO:0000256" key="4">
    <source>
        <dbReference type="ARBA" id="ARBA00022490"/>
    </source>
</evidence>
<dbReference type="Pfam" id="PF13086">
    <property type="entry name" value="AAA_11"/>
    <property type="match status" value="2"/>
</dbReference>
<dbReference type="Pfam" id="PF21635">
    <property type="entry name" value="Mov-10_helical"/>
    <property type="match status" value="1"/>
</dbReference>
<sequence>MFSTAHRLIKSLWSAPEEESLVAEDAAQYPSEELDYGTSIELLLDTTIKSTTNQSQSRFTQISGKITHVFGDYGLIDDEIYFSLSSVLDRACPVVGAKVQAVVENLDVDGSNKKAISVAITSDWFDEKDNIKDEMEEVLVGKVTKWDTRTGLINDQIEFSRDALPYDFKPYRGDWVKVEIVHSTVTGKSIAKTIKPLREKNFAGELTHAYPGYGFIDGVIYFSFASCDGFRPQKGDWLTGVAIESDQNRGKWRGMKVFKKRRPEQRNNTEILDEQPQTKLKEEQSKNKGGIIVSEVKDEAMVAQLEEKLNLTLTIQNTTQTEQQLKEVKVSSCAGVTTVKMYTKESPLQILHPPLDLAGSSSTCADISFSPRYLGRATVLATFVFDNFEILREIKVDVHDSGLKTLLGSVVPAVQGGGTKKSSMEKWKERMDRGQVLSLAGVRPPRTYDYNVPVKLPGYPVSKELQQCIMNKGDVRDVRPVLTEPLMMENYSRRFSALLHLEEVQMDIDIRMFDLEKVSMKPWREFLALEVPGLAEGRPSVLVGDKIILSSPDAGSHSMEFEGFVHEVHGEHILLKFNPAFHETYRAENYNVRFTFSRTPIRRCHQACEFAPNLGVQVLFPVASKSRPPQVDVLLNTQTVHHKNRQHLLQNIVRVVPSPESKRMKIKSFLIPLKGEDKFIVPQISMEALQEKNRKKSGKMLVKYFNNKLNHRQKAAVVRILQGESRPIPYILFGPPGTGKTVTVVEAILQVHHQMSHSRILACTPSNSAADLLTQRLHASGKVEVSNMVRLNAFRRQEEAIPEEIIPYCVVGDDLEVVARHSIIIATCSSAGSFYQLGLKAGHFTHVFIDEAGQATEPEAMVVVALSVGRDGQSILAGDPCQLGPVLRSDLAKRFGLEQSLLERLMNRDAYQRNEVKFRDHGCYDPLLVTKLVENYRSHPALLQLSSDLFYHGELEPRAERTMRESLCKWNQLPNQNNFPLLFHGIKGEDLKEGNSPSWFNPVEAVQSVKYLQALLADEKLKLTPDQIGIITPYRKQVEKIKLLLTSLCIQGVKVGSVEEFQGQERLVIIISTVRSDDSLIGFDTIHHLGFVSSPKRFNVAITRPQALLIIVGNPHVLATDAKWRALLKYCSQNNAYIGCEVPDLTHFEQLYQDEDSGVDERSEYSAMDVNIQSESKFEDGERKATSETNLRKNEMVPLTHNSSNLFKDSPDIERDSQQISLVSDVSENGILHLDSTQNHDSETSDQKNGELTSRGPSPGKAATHLESMLEQKHEPFTCSPFIQRDLSRLKGQFDSSEKVVEECMSKQGVVENSSLVKVSTDDMKQFEETCRRLEGSLDMEKLNMENDPILWQPANGYLPSCGGDENQVPIQSTREQITEDLFHHDEHDFAAEKNNFINFHTGPHPESNVSSRSSSPLGSETSEHRQEKHRRHRTNSTSKLACNFQKSLSPEREKRKTMENFMKGKGRGLILQQKVDS</sequence>
<evidence type="ECO:0000256" key="7">
    <source>
        <dbReference type="ARBA" id="ARBA00022806"/>
    </source>
</evidence>
<dbReference type="InterPro" id="IPR049080">
    <property type="entry name" value="MOV-10-like_beta-barrel"/>
</dbReference>
<evidence type="ECO:0000256" key="1">
    <source>
        <dbReference type="ARBA" id="ARBA00004331"/>
    </source>
</evidence>
<keyword evidence="18" id="KW-1185">Reference proteome</keyword>
<feature type="compositionally biased region" description="Basic and acidic residues" evidence="12">
    <location>
        <begin position="1238"/>
        <end position="1249"/>
    </location>
</feature>
<feature type="compositionally biased region" description="Basic and acidic residues" evidence="12">
    <location>
        <begin position="1450"/>
        <end position="1459"/>
    </location>
</feature>
<dbReference type="GO" id="GO:0036464">
    <property type="term" value="C:cytoplasmic ribonucleoprotein granule"/>
    <property type="evidence" value="ECO:0007669"/>
    <property type="project" value="UniProtKB-SubCell"/>
</dbReference>
<keyword evidence="6" id="KW-0378">Hydrolase</keyword>
<evidence type="ECO:0000256" key="9">
    <source>
        <dbReference type="ARBA" id="ARBA00022884"/>
    </source>
</evidence>
<evidence type="ECO:0000256" key="12">
    <source>
        <dbReference type="SAM" id="MobiDB-lite"/>
    </source>
</evidence>
<feature type="region of interest" description="Disordered" evidence="12">
    <location>
        <begin position="1235"/>
        <end position="1262"/>
    </location>
</feature>
<comment type="caution">
    <text evidence="17">The sequence shown here is derived from an EMBL/GenBank/DDBJ whole genome shotgun (WGS) entry which is preliminary data.</text>
</comment>
<evidence type="ECO:0000259" key="13">
    <source>
        <dbReference type="Pfam" id="PF13086"/>
    </source>
</evidence>
<keyword evidence="8" id="KW-0067">ATP-binding</keyword>
<evidence type="ECO:0000256" key="6">
    <source>
        <dbReference type="ARBA" id="ARBA00022801"/>
    </source>
</evidence>
<feature type="domain" description="DNA2/NAM7 helicase-like C-terminal" evidence="14">
    <location>
        <begin position="897"/>
        <end position="1115"/>
    </location>
</feature>
<keyword evidence="5" id="KW-0547">Nucleotide-binding</keyword>
<dbReference type="Proteomes" id="UP001152320">
    <property type="component" value="Chromosome 2"/>
</dbReference>
<proteinExistence type="inferred from homology"/>
<reference evidence="17" key="1">
    <citation type="submission" date="2021-10" db="EMBL/GenBank/DDBJ databases">
        <title>Tropical sea cucumber genome reveals ecological adaptation and Cuvierian tubules defense mechanism.</title>
        <authorList>
            <person name="Chen T."/>
        </authorList>
    </citation>
    <scope>NUCLEOTIDE SEQUENCE</scope>
    <source>
        <strain evidence="17">Nanhai2018</strain>
        <tissue evidence="17">Muscle</tissue>
    </source>
</reference>
<feature type="domain" description="DNA2/NAM7 helicase helicase" evidence="13">
    <location>
        <begin position="708"/>
        <end position="795"/>
    </location>
</feature>
<name>A0A9Q1CM32_HOLLE</name>
<dbReference type="InterPro" id="IPR027417">
    <property type="entry name" value="P-loop_NTPase"/>
</dbReference>
<dbReference type="FunFam" id="3.40.50.300:FF:000608">
    <property type="entry name" value="Mov10 RISC complex RNA helicase"/>
    <property type="match status" value="1"/>
</dbReference>
<dbReference type="GO" id="GO:0005524">
    <property type="term" value="F:ATP binding"/>
    <property type="evidence" value="ECO:0007669"/>
    <property type="project" value="UniProtKB-KW"/>
</dbReference>
<dbReference type="Pfam" id="PF13087">
    <property type="entry name" value="AAA_12"/>
    <property type="match status" value="1"/>
</dbReference>
<dbReference type="GO" id="GO:0003723">
    <property type="term" value="F:RNA binding"/>
    <property type="evidence" value="ECO:0007669"/>
    <property type="project" value="UniProtKB-KW"/>
</dbReference>
<dbReference type="CDD" id="cd18808">
    <property type="entry name" value="SF1_C_Upf1"/>
    <property type="match status" value="1"/>
</dbReference>
<evidence type="ECO:0000313" key="18">
    <source>
        <dbReference type="Proteomes" id="UP001152320"/>
    </source>
</evidence>
<dbReference type="InterPro" id="IPR041677">
    <property type="entry name" value="DNA2/NAM7_AAA_11"/>
</dbReference>
<organism evidence="17 18">
    <name type="scientific">Holothuria leucospilota</name>
    <name type="common">Black long sea cucumber</name>
    <name type="synonym">Mertensiothuria leucospilota</name>
    <dbReference type="NCBI Taxonomy" id="206669"/>
    <lineage>
        <taxon>Eukaryota</taxon>
        <taxon>Metazoa</taxon>
        <taxon>Echinodermata</taxon>
        <taxon>Eleutherozoa</taxon>
        <taxon>Echinozoa</taxon>
        <taxon>Holothuroidea</taxon>
        <taxon>Aspidochirotacea</taxon>
        <taxon>Aspidochirotida</taxon>
        <taxon>Holothuriidae</taxon>
        <taxon>Holothuria</taxon>
    </lineage>
</organism>
<feature type="compositionally biased region" description="Basic and acidic residues" evidence="12">
    <location>
        <begin position="1176"/>
        <end position="1195"/>
    </location>
</feature>
<dbReference type="PANTHER" id="PTHR45418:SF1">
    <property type="entry name" value="CANCER_TESTIS ANTIGEN 55"/>
    <property type="match status" value="1"/>
</dbReference>
<protein>
    <recommendedName>
        <fullName evidence="3">RNA helicase</fullName>
        <ecNumber evidence="3">3.6.4.13</ecNumber>
    </recommendedName>
</protein>
<feature type="domain" description="Helicase MOV-10 helical" evidence="16">
    <location>
        <begin position="449"/>
        <end position="511"/>
    </location>
</feature>
<comment type="catalytic activity">
    <reaction evidence="11">
        <text>ATP + H2O = ADP + phosphate + H(+)</text>
        <dbReference type="Rhea" id="RHEA:13065"/>
        <dbReference type="ChEBI" id="CHEBI:15377"/>
        <dbReference type="ChEBI" id="CHEBI:15378"/>
        <dbReference type="ChEBI" id="CHEBI:30616"/>
        <dbReference type="ChEBI" id="CHEBI:43474"/>
        <dbReference type="ChEBI" id="CHEBI:456216"/>
        <dbReference type="EC" id="3.6.4.13"/>
    </reaction>
</comment>
<feature type="compositionally biased region" description="Low complexity" evidence="12">
    <location>
        <begin position="1405"/>
        <end position="1421"/>
    </location>
</feature>
<comment type="similarity">
    <text evidence="2">Belongs to the DNA2/NAM7 helicase family. SDE3 subfamily.</text>
</comment>
<evidence type="ECO:0000259" key="16">
    <source>
        <dbReference type="Pfam" id="PF21635"/>
    </source>
</evidence>
<evidence type="ECO:0000256" key="2">
    <source>
        <dbReference type="ARBA" id="ARBA00005601"/>
    </source>
</evidence>
<feature type="compositionally biased region" description="Polar residues" evidence="12">
    <location>
        <begin position="1436"/>
        <end position="1449"/>
    </location>
</feature>
<dbReference type="SUPFAM" id="SSF52540">
    <property type="entry name" value="P-loop containing nucleoside triphosphate hydrolases"/>
    <property type="match status" value="1"/>
</dbReference>
<evidence type="ECO:0000259" key="15">
    <source>
        <dbReference type="Pfam" id="PF21634"/>
    </source>
</evidence>
<dbReference type="InterPro" id="IPR049079">
    <property type="entry name" value="Mov-10_helical"/>
</dbReference>
<evidence type="ECO:0000256" key="8">
    <source>
        <dbReference type="ARBA" id="ARBA00022840"/>
    </source>
</evidence>
<dbReference type="InterPro" id="IPR047187">
    <property type="entry name" value="SF1_C_Upf1"/>
</dbReference>
<gene>
    <name evidence="17" type="ORF">HOLleu_06412</name>
</gene>
<evidence type="ECO:0000256" key="3">
    <source>
        <dbReference type="ARBA" id="ARBA00012552"/>
    </source>
</evidence>
<dbReference type="GO" id="GO:0031047">
    <property type="term" value="P:regulatory ncRNA-mediated gene silencing"/>
    <property type="evidence" value="ECO:0007669"/>
    <property type="project" value="UniProtKB-KW"/>
</dbReference>
<dbReference type="EC" id="3.6.4.13" evidence="3"/>
<dbReference type="Gene3D" id="3.40.50.300">
    <property type="entry name" value="P-loop containing nucleotide triphosphate hydrolases"/>
    <property type="match status" value="2"/>
</dbReference>
<accession>A0A9Q1CM32</accession>
<evidence type="ECO:0000259" key="14">
    <source>
        <dbReference type="Pfam" id="PF13087"/>
    </source>
</evidence>
<keyword evidence="10" id="KW-0943">RNA-mediated gene silencing</keyword>
<dbReference type="OrthoDB" id="6513042at2759"/>
<keyword evidence="7 17" id="KW-0347">Helicase</keyword>
<dbReference type="InterPro" id="IPR041679">
    <property type="entry name" value="DNA2/NAM7-like_C"/>
</dbReference>
<dbReference type="GO" id="GO:0003724">
    <property type="term" value="F:RNA helicase activity"/>
    <property type="evidence" value="ECO:0007669"/>
    <property type="project" value="UniProtKB-EC"/>
</dbReference>
<dbReference type="GO" id="GO:0016787">
    <property type="term" value="F:hydrolase activity"/>
    <property type="evidence" value="ECO:0007669"/>
    <property type="project" value="UniProtKB-KW"/>
</dbReference>